<organism evidence="1 2">
    <name type="scientific">Phytophthora aleatoria</name>
    <dbReference type="NCBI Taxonomy" id="2496075"/>
    <lineage>
        <taxon>Eukaryota</taxon>
        <taxon>Sar</taxon>
        <taxon>Stramenopiles</taxon>
        <taxon>Oomycota</taxon>
        <taxon>Peronosporomycetes</taxon>
        <taxon>Peronosporales</taxon>
        <taxon>Peronosporaceae</taxon>
        <taxon>Phytophthora</taxon>
    </lineage>
</organism>
<comment type="caution">
    <text evidence="1">The sequence shown here is derived from an EMBL/GenBank/DDBJ whole genome shotgun (WGS) entry which is preliminary data.</text>
</comment>
<dbReference type="AlphaFoldDB" id="A0A8J5IJU9"/>
<evidence type="ECO:0000313" key="1">
    <source>
        <dbReference type="EMBL" id="KAG6953212.1"/>
    </source>
</evidence>
<sequence length="262" mass="31167">MRRSETLLRKPKLHTLMRRLAPALVAPMRMTESKSQHASVRAKDALRFRGWYRGWGIQETARYRYNDLTVAELATVETPDHGVVSWRRRGILTQYHPRTHDMERQTPGFPEYATQKMEIFRLARRWVPLETEYRTMLDARPWVDLWNKRIKFFYFHRLSKLTSKEIVVLDEYLDIYDGAALLHAERANRRDLFSRNLEENMNDFFQRGLPASMLYEPGVWPYPVKLCPLYLTDVSTVNEQSRPYSLAEQIRMAEEEEPARAQ</sequence>
<evidence type="ECO:0000313" key="2">
    <source>
        <dbReference type="Proteomes" id="UP000709295"/>
    </source>
</evidence>
<accession>A0A8J5IJU9</accession>
<keyword evidence="2" id="KW-1185">Reference proteome</keyword>
<dbReference type="Proteomes" id="UP000709295">
    <property type="component" value="Unassembled WGS sequence"/>
</dbReference>
<gene>
    <name evidence="1" type="ORF">JG688_00012936</name>
</gene>
<reference evidence="1" key="1">
    <citation type="submission" date="2021-01" db="EMBL/GenBank/DDBJ databases">
        <title>Phytophthora aleatoria, a newly-described species from Pinus radiata is distinct from Phytophthora cactorum isolates based on comparative genomics.</title>
        <authorList>
            <person name="Mcdougal R."/>
            <person name="Panda P."/>
            <person name="Williams N."/>
            <person name="Studholme D.J."/>
        </authorList>
    </citation>
    <scope>NUCLEOTIDE SEQUENCE</scope>
    <source>
        <strain evidence="1">NZFS 4037</strain>
    </source>
</reference>
<dbReference type="EMBL" id="JAENGY010001044">
    <property type="protein sequence ID" value="KAG6953212.1"/>
    <property type="molecule type" value="Genomic_DNA"/>
</dbReference>
<name>A0A8J5IJU9_9STRA</name>
<protein>
    <submittedName>
        <fullName evidence="1">Uncharacterized protein</fullName>
    </submittedName>
</protein>
<proteinExistence type="predicted"/>